<name>A0A1G6BRE6_9GAMM</name>
<accession>A0A1G6BRE6</accession>
<dbReference type="OrthoDB" id="9831622at2"/>
<organism evidence="1 2">
    <name type="scientific">Pseudidiomarina indica</name>
    <dbReference type="NCBI Taxonomy" id="1159017"/>
    <lineage>
        <taxon>Bacteria</taxon>
        <taxon>Pseudomonadati</taxon>
        <taxon>Pseudomonadota</taxon>
        <taxon>Gammaproteobacteria</taxon>
        <taxon>Alteromonadales</taxon>
        <taxon>Idiomarinaceae</taxon>
        <taxon>Pseudidiomarina</taxon>
    </lineage>
</organism>
<protein>
    <submittedName>
        <fullName evidence="1">Uncharacterized protein</fullName>
    </submittedName>
</protein>
<keyword evidence="2" id="KW-1185">Reference proteome</keyword>
<reference evidence="2" key="1">
    <citation type="submission" date="2016-10" db="EMBL/GenBank/DDBJ databases">
        <authorList>
            <person name="Varghese N."/>
            <person name="Submissions S."/>
        </authorList>
    </citation>
    <scope>NUCLEOTIDE SEQUENCE [LARGE SCALE GENOMIC DNA]</scope>
    <source>
        <strain evidence="2">CGMCC 1.10824</strain>
    </source>
</reference>
<dbReference type="Proteomes" id="UP000199626">
    <property type="component" value="Unassembled WGS sequence"/>
</dbReference>
<gene>
    <name evidence="1" type="ORF">SAMN02927930_00879</name>
</gene>
<dbReference type="RefSeq" id="WP_092592159.1">
    <property type="nucleotide sequence ID" value="NZ_FMXN01000004.1"/>
</dbReference>
<sequence length="129" mass="14026">MYNLIKTIALASIVIFSTGLVSGNVSANSLENNISIEKLVETLPSSERDSSRQALLRLYDEAKKYSVDFELKSVSFNTDFDDEMSTMSASCTARATVRILGQEAEVSPTAPTCTEAYDMLGELIGQMAP</sequence>
<evidence type="ECO:0000313" key="1">
    <source>
        <dbReference type="EMBL" id="SDB23178.1"/>
    </source>
</evidence>
<dbReference type="EMBL" id="FMXN01000004">
    <property type="protein sequence ID" value="SDB23178.1"/>
    <property type="molecule type" value="Genomic_DNA"/>
</dbReference>
<evidence type="ECO:0000313" key="2">
    <source>
        <dbReference type="Proteomes" id="UP000199626"/>
    </source>
</evidence>
<proteinExistence type="predicted"/>
<dbReference type="AlphaFoldDB" id="A0A1G6BRE6"/>